<evidence type="ECO:0008006" key="5">
    <source>
        <dbReference type="Google" id="ProtNLM"/>
    </source>
</evidence>
<dbReference type="Gene3D" id="2.120.10.30">
    <property type="entry name" value="TolB, C-terminal domain"/>
    <property type="match status" value="1"/>
</dbReference>
<evidence type="ECO:0000313" key="3">
    <source>
        <dbReference type="Proteomes" id="UP000232149"/>
    </source>
</evidence>
<dbReference type="Proteomes" id="UP000232149">
    <property type="component" value="Unassembled WGS sequence"/>
</dbReference>
<dbReference type="Proteomes" id="UP000232188">
    <property type="component" value="Unassembled WGS sequence"/>
</dbReference>
<name>A0A2M9YRN0_9LEPT</name>
<dbReference type="InterPro" id="IPR011042">
    <property type="entry name" value="6-blade_b-propeller_TolB-like"/>
</dbReference>
<dbReference type="RefSeq" id="WP_100784971.1">
    <property type="nucleotide sequence ID" value="NZ_NPDU01000017.1"/>
</dbReference>
<evidence type="ECO:0000313" key="4">
    <source>
        <dbReference type="Proteomes" id="UP000232188"/>
    </source>
</evidence>
<gene>
    <name evidence="2" type="ORF">CH376_08330</name>
    <name evidence="1" type="ORF">CH380_06720</name>
</gene>
<dbReference type="PANTHER" id="PTHR46388">
    <property type="entry name" value="NHL REPEAT-CONTAINING PROTEIN 2"/>
    <property type="match status" value="1"/>
</dbReference>
<evidence type="ECO:0000313" key="1">
    <source>
        <dbReference type="EMBL" id="PJZ54196.1"/>
    </source>
</evidence>
<organism evidence="1 4">
    <name type="scientific">Leptospira adleri</name>
    <dbReference type="NCBI Taxonomy" id="2023186"/>
    <lineage>
        <taxon>Bacteria</taxon>
        <taxon>Pseudomonadati</taxon>
        <taxon>Spirochaetota</taxon>
        <taxon>Spirochaetia</taxon>
        <taxon>Leptospirales</taxon>
        <taxon>Leptospiraceae</taxon>
        <taxon>Leptospira</taxon>
    </lineage>
</organism>
<evidence type="ECO:0000313" key="2">
    <source>
        <dbReference type="EMBL" id="PJZ62356.1"/>
    </source>
</evidence>
<accession>A0A2M9YRN0</accession>
<sequence>MKTRTKFFHICSIAGILITFNCLGDKDSSNLSLKAILNIPGFITTNGVDLTPESIGGSVVGLTGTGLILTNNGKDTINISSNGTFVFNEKIAGSSSYNVTVKQNPFSPAQICSVSNGSGIVFSQPITNIQVICSVVGFNVKGTVTGLNGTGLTLQNNGSDSTAISADGSFSFATKVVNGGTYNVTVSQNPSSLSQTCSVSNGTGLIAGADITNVAITCSTDSFTVGGTVSGLSGTGLTLKNNGTDDIAITTNGVYVFPAGISSGGTYNVTVSQNPSSPTQTCSVTSGSGNVTSSSVSGIAVSCSTNSYAVGGSASNVLGSGLVLKNNGADPISITADGSFSFGTSVASGAAYNVTIQQNPTSPTQLCSLSNNTGTIASSAISDVSVSCGAPLYNVGGTISGLTGSITLKNNGADSTVISSNGAFTMTTPIGDTTGYAVSISGQPAGQTCYIAQASGTIAAADVNTILINCVNGVTLGNLVNGNIMVSNIPLAPYVENPATGSADWFIGDPADSTSGLMQDGYGAAMGFSPVGVFGNLYHITTDGINIYAVDFNTATSNLGTVRKINIANRNVSTLPITIDRPKGITTDGIYLYITSQNHFIVKYNLITNAYSTIAGLAGTSGTTDAVGTAARFNAPKGIATDGTYLYVADTGNNKIRKIRISDNTVTTIAGSGTAGTLDGPGDVAKFNQPTHVIYDSNTLYVADTNSHNIKKLDLTTSPVGVSTIAGDPAGTYGNVVNATGTSARLARPFALAQDNNSLFVSDGTTLIKKISKTAPYAVTNLIGCAPIDPVASTGTPNAYPGGPDGGTIGTCQGGEGSFYNPRGMVSNGRSLYVVEMHPYMRFIRKID</sequence>
<keyword evidence="3" id="KW-1185">Reference proteome</keyword>
<comment type="caution">
    <text evidence="1">The sequence shown here is derived from an EMBL/GenBank/DDBJ whole genome shotgun (WGS) entry which is preliminary data.</text>
</comment>
<dbReference type="EMBL" id="NPDV01000004">
    <property type="protein sequence ID" value="PJZ54196.1"/>
    <property type="molecule type" value="Genomic_DNA"/>
</dbReference>
<dbReference type="EMBL" id="NPDU01000017">
    <property type="protein sequence ID" value="PJZ62356.1"/>
    <property type="molecule type" value="Genomic_DNA"/>
</dbReference>
<dbReference type="SUPFAM" id="SSF63825">
    <property type="entry name" value="YWTD domain"/>
    <property type="match status" value="1"/>
</dbReference>
<proteinExistence type="predicted"/>
<reference evidence="3 4" key="1">
    <citation type="submission" date="2017-07" db="EMBL/GenBank/DDBJ databases">
        <title>Leptospira spp. isolated from tropical soils.</title>
        <authorList>
            <person name="Thibeaux R."/>
            <person name="Iraola G."/>
            <person name="Ferres I."/>
            <person name="Bierque E."/>
            <person name="Girault D."/>
            <person name="Soupe-Gilbert M.-E."/>
            <person name="Picardeau M."/>
            <person name="Goarant C."/>
        </authorList>
    </citation>
    <scope>NUCLEOTIDE SEQUENCE [LARGE SCALE GENOMIC DNA]</scope>
    <source>
        <strain evidence="1 4">FH2-B-C1</strain>
        <strain evidence="2 3">FH2-B-D1</strain>
    </source>
</reference>
<protein>
    <recommendedName>
        <fullName evidence="5">SMP-30/Gluconolactonase/LRE-like region domain-containing protein</fullName>
    </recommendedName>
</protein>
<dbReference type="PANTHER" id="PTHR46388:SF2">
    <property type="entry name" value="NHL REPEAT-CONTAINING PROTEIN 2"/>
    <property type="match status" value="1"/>
</dbReference>
<dbReference type="AlphaFoldDB" id="A0A2M9YRN0"/>